<dbReference type="CDD" id="cd00130">
    <property type="entry name" value="PAS"/>
    <property type="match status" value="1"/>
</dbReference>
<dbReference type="SUPFAM" id="SSF55785">
    <property type="entry name" value="PYP-like sensor domain (PAS domain)"/>
    <property type="match status" value="2"/>
</dbReference>
<evidence type="ECO:0000313" key="7">
    <source>
        <dbReference type="Proteomes" id="UP001352263"/>
    </source>
</evidence>
<dbReference type="SMART" id="SM00052">
    <property type="entry name" value="EAL"/>
    <property type="match status" value="1"/>
</dbReference>
<dbReference type="Pfam" id="PF00563">
    <property type="entry name" value="EAL"/>
    <property type="match status" value="1"/>
</dbReference>
<dbReference type="InterPro" id="IPR001633">
    <property type="entry name" value="EAL_dom"/>
</dbReference>
<evidence type="ECO:0000259" key="5">
    <source>
        <dbReference type="PROSITE" id="PS50887"/>
    </source>
</evidence>
<dbReference type="InterPro" id="IPR043128">
    <property type="entry name" value="Rev_trsase/Diguanyl_cyclase"/>
</dbReference>
<evidence type="ECO:0000256" key="1">
    <source>
        <dbReference type="SAM" id="Phobius"/>
    </source>
</evidence>
<accession>A0ABU6JDS0</accession>
<dbReference type="Pfam" id="PF13426">
    <property type="entry name" value="PAS_9"/>
    <property type="match status" value="1"/>
</dbReference>
<dbReference type="PROSITE" id="PS50883">
    <property type="entry name" value="EAL"/>
    <property type="match status" value="1"/>
</dbReference>
<dbReference type="PROSITE" id="PS50112">
    <property type="entry name" value="PAS"/>
    <property type="match status" value="1"/>
</dbReference>
<dbReference type="Proteomes" id="UP001352263">
    <property type="component" value="Unassembled WGS sequence"/>
</dbReference>
<gene>
    <name evidence="6" type="ORF">RY831_21745</name>
</gene>
<protein>
    <submittedName>
        <fullName evidence="6">EAL domain-containing protein</fullName>
    </submittedName>
</protein>
<dbReference type="NCBIfam" id="TIGR00229">
    <property type="entry name" value="sensory_box"/>
    <property type="match status" value="1"/>
</dbReference>
<keyword evidence="1" id="KW-0472">Membrane</keyword>
<feature type="domain" description="GGDEF" evidence="5">
    <location>
        <begin position="406"/>
        <end position="539"/>
    </location>
</feature>
<dbReference type="Gene3D" id="3.20.20.450">
    <property type="entry name" value="EAL domain"/>
    <property type="match status" value="1"/>
</dbReference>
<dbReference type="RefSeq" id="WP_326508483.1">
    <property type="nucleotide sequence ID" value="NZ_JAWIIV010000022.1"/>
</dbReference>
<dbReference type="SUPFAM" id="SSF141868">
    <property type="entry name" value="EAL domain-like"/>
    <property type="match status" value="1"/>
</dbReference>
<dbReference type="InterPro" id="IPR000014">
    <property type="entry name" value="PAS"/>
</dbReference>
<sequence>MRRITSHLLLAMFLVGAASGFFVSVTGWWGLQKASHHLTRLQADIATLPTASADIDTIATNAATTVAAAMADNGLALRLLLSMSLLATVFFCVIAALTYRQSSAKQRQAVELEKRHRLFRILFEGTNEGVILMTADRLVDCNQAALKLFGAASVEELRCLVPGSSNSAIDTDTETDGHGARCCAGLRPRIMAAAAAPGIHAFEWTLQAPDAMPVFIEMTVQSALVGDETVIQLNLRDITSRKHAEASMRLANQVFDNSLEGIAITDAQGDIVKVNKAFSAITGYEAQEVIGHNPRLLNSGRHPASFYKEMWRMVNETGKWQGEVWNRRKNGEVFPEWLNISRIADEHGQLANYVGVFSDISEVKLAEERLLRQTYYDTLTDLPNRTLFTQRLQQEVTARRADPASGGVGLLLLDLDRFKVINESIGHEHGDNLLRQVAHRLRRTLREADTIARIGGDEFALLIPDLRDAEHAAPLARKLIEALREPFIVNAHQLHVSGSIGITLHPADAADAETLLKNVDVALYHAKALGGGRFEFFTHDRHGMALGRLHMEIGLRVAMERNELKLVYQPQRHIFSGEMAGVEALVRWHEPRLGMVSPGDFIPLAEESGLIVLIGEWILRQACAQAQQWLAAGFPTRVAVNVSPRQFHDGDLANLVAAVLQECRLPAHLLELELTESILMQNIEQTLAILDRLHAMGVKIAIDDFGTGYSSLSYLKRLPIDVLKIDQSFVRDIADDPDDRAIVSAIIGLAHSLQMDVIAEGVETEAQLAFLRERQCGIMQGYLFSRPVGGDEVLRLLRTQCLAA</sequence>
<dbReference type="PROSITE" id="PS50113">
    <property type="entry name" value="PAC"/>
    <property type="match status" value="1"/>
</dbReference>
<dbReference type="NCBIfam" id="TIGR00254">
    <property type="entry name" value="GGDEF"/>
    <property type="match status" value="1"/>
</dbReference>
<comment type="caution">
    <text evidence="6">The sequence shown here is derived from an EMBL/GenBank/DDBJ whole genome shotgun (WGS) entry which is preliminary data.</text>
</comment>
<dbReference type="InterPro" id="IPR029787">
    <property type="entry name" value="Nucleotide_cyclase"/>
</dbReference>
<name>A0ABU6JDS0_9BURK</name>
<feature type="domain" description="PAS" evidence="2">
    <location>
        <begin position="247"/>
        <end position="293"/>
    </location>
</feature>
<feature type="domain" description="EAL" evidence="4">
    <location>
        <begin position="548"/>
        <end position="801"/>
    </location>
</feature>
<dbReference type="PANTHER" id="PTHR44757:SF2">
    <property type="entry name" value="BIOFILM ARCHITECTURE MAINTENANCE PROTEIN MBAA"/>
    <property type="match status" value="1"/>
</dbReference>
<dbReference type="Pfam" id="PF13188">
    <property type="entry name" value="PAS_8"/>
    <property type="match status" value="1"/>
</dbReference>
<reference evidence="6 7" key="1">
    <citation type="submission" date="2023-10" db="EMBL/GenBank/DDBJ databases">
        <title>Noviherbaspirillum sp. CPCC 100848 genome assembly.</title>
        <authorList>
            <person name="Li X.Y."/>
            <person name="Fang X.M."/>
        </authorList>
    </citation>
    <scope>NUCLEOTIDE SEQUENCE [LARGE SCALE GENOMIC DNA]</scope>
    <source>
        <strain evidence="6 7">CPCC 100848</strain>
    </source>
</reference>
<dbReference type="EMBL" id="JAWIIV010000022">
    <property type="protein sequence ID" value="MEC4721796.1"/>
    <property type="molecule type" value="Genomic_DNA"/>
</dbReference>
<dbReference type="InterPro" id="IPR035965">
    <property type="entry name" value="PAS-like_dom_sf"/>
</dbReference>
<dbReference type="SMART" id="SM00086">
    <property type="entry name" value="PAC"/>
    <property type="match status" value="1"/>
</dbReference>
<evidence type="ECO:0000313" key="6">
    <source>
        <dbReference type="EMBL" id="MEC4721796.1"/>
    </source>
</evidence>
<dbReference type="InterPro" id="IPR000700">
    <property type="entry name" value="PAS-assoc_C"/>
</dbReference>
<feature type="transmembrane region" description="Helical" evidence="1">
    <location>
        <begin position="7"/>
        <end position="31"/>
    </location>
</feature>
<dbReference type="PROSITE" id="PS50887">
    <property type="entry name" value="GGDEF"/>
    <property type="match status" value="1"/>
</dbReference>
<proteinExistence type="predicted"/>
<dbReference type="CDD" id="cd01949">
    <property type="entry name" value="GGDEF"/>
    <property type="match status" value="1"/>
</dbReference>
<dbReference type="InterPro" id="IPR001610">
    <property type="entry name" value="PAC"/>
</dbReference>
<feature type="domain" description="PAC" evidence="3">
    <location>
        <begin position="320"/>
        <end position="372"/>
    </location>
</feature>
<keyword evidence="7" id="KW-1185">Reference proteome</keyword>
<organism evidence="6 7">
    <name type="scientific">Noviherbaspirillum album</name>
    <dbReference type="NCBI Taxonomy" id="3080276"/>
    <lineage>
        <taxon>Bacteria</taxon>
        <taxon>Pseudomonadati</taxon>
        <taxon>Pseudomonadota</taxon>
        <taxon>Betaproteobacteria</taxon>
        <taxon>Burkholderiales</taxon>
        <taxon>Oxalobacteraceae</taxon>
        <taxon>Noviherbaspirillum</taxon>
    </lineage>
</organism>
<dbReference type="SMART" id="SM00091">
    <property type="entry name" value="PAS"/>
    <property type="match status" value="2"/>
</dbReference>
<dbReference type="InterPro" id="IPR000160">
    <property type="entry name" value="GGDEF_dom"/>
</dbReference>
<dbReference type="CDD" id="cd01948">
    <property type="entry name" value="EAL"/>
    <property type="match status" value="1"/>
</dbReference>
<dbReference type="Pfam" id="PF00990">
    <property type="entry name" value="GGDEF"/>
    <property type="match status" value="1"/>
</dbReference>
<dbReference type="InterPro" id="IPR035919">
    <property type="entry name" value="EAL_sf"/>
</dbReference>
<feature type="transmembrane region" description="Helical" evidence="1">
    <location>
        <begin position="79"/>
        <end position="99"/>
    </location>
</feature>
<dbReference type="InterPro" id="IPR052155">
    <property type="entry name" value="Biofilm_reg_signaling"/>
</dbReference>
<keyword evidence="1" id="KW-1133">Transmembrane helix</keyword>
<evidence type="ECO:0000259" key="4">
    <source>
        <dbReference type="PROSITE" id="PS50883"/>
    </source>
</evidence>
<dbReference type="SUPFAM" id="SSF55073">
    <property type="entry name" value="Nucleotide cyclase"/>
    <property type="match status" value="1"/>
</dbReference>
<evidence type="ECO:0000259" key="2">
    <source>
        <dbReference type="PROSITE" id="PS50112"/>
    </source>
</evidence>
<evidence type="ECO:0000259" key="3">
    <source>
        <dbReference type="PROSITE" id="PS50113"/>
    </source>
</evidence>
<dbReference type="PANTHER" id="PTHR44757">
    <property type="entry name" value="DIGUANYLATE CYCLASE DGCP"/>
    <property type="match status" value="1"/>
</dbReference>
<dbReference type="SMART" id="SM00267">
    <property type="entry name" value="GGDEF"/>
    <property type="match status" value="1"/>
</dbReference>
<dbReference type="Gene3D" id="3.30.450.20">
    <property type="entry name" value="PAS domain"/>
    <property type="match status" value="2"/>
</dbReference>
<dbReference type="Gene3D" id="3.30.70.270">
    <property type="match status" value="1"/>
</dbReference>
<keyword evidence="1" id="KW-0812">Transmembrane</keyword>